<comment type="function">
    <text evidence="10">NADPH-dependent reductase which is a central component of the cytosolic iron-sulfur (Fe-S) protein assembly (CIA) machinery. Transfers electrons from NADPH via its FAD and FMN prosthetic groups to the [2Fe-2S] cluster of the anamorsin/DRE2 homolog, another key component of the CIA machinery. In turn, this reduced cluster provides electrons for assembly of cytosolic iron-sulfur cluster proteins.</text>
</comment>
<dbReference type="GO" id="GO:0160246">
    <property type="term" value="F:NADPH-iron-sulfur [2Fe-2S] protein oxidoreductase activity"/>
    <property type="evidence" value="ECO:0007669"/>
    <property type="project" value="InterPro"/>
</dbReference>
<dbReference type="EC" id="1.18.1.-" evidence="10"/>
<feature type="binding site" evidence="10">
    <location>
        <begin position="524"/>
        <end position="528"/>
    </location>
    <ligand>
        <name>NADP(+)</name>
        <dbReference type="ChEBI" id="CHEBI:58349"/>
    </ligand>
</feature>
<dbReference type="GO" id="GO:0050660">
    <property type="term" value="F:flavin adenine dinucleotide binding"/>
    <property type="evidence" value="ECO:0007669"/>
    <property type="project" value="UniProtKB-UniRule"/>
</dbReference>
<comment type="catalytic activity">
    <reaction evidence="10">
        <text>2 oxidized [2Fe-2S]-[protein] + NADPH = 2 reduced [2Fe-2S]-[protein] + NADP(+) + H(+)</text>
        <dbReference type="Rhea" id="RHEA:67716"/>
        <dbReference type="Rhea" id="RHEA-COMP:17327"/>
        <dbReference type="Rhea" id="RHEA-COMP:17328"/>
        <dbReference type="ChEBI" id="CHEBI:15378"/>
        <dbReference type="ChEBI" id="CHEBI:33737"/>
        <dbReference type="ChEBI" id="CHEBI:33738"/>
        <dbReference type="ChEBI" id="CHEBI:57783"/>
        <dbReference type="ChEBI" id="CHEBI:58349"/>
    </reaction>
</comment>
<feature type="binding site" evidence="10">
    <location>
        <begin position="518"/>
        <end position="519"/>
    </location>
    <ligand>
        <name>NADP(+)</name>
        <dbReference type="ChEBI" id="CHEBI:58349"/>
    </ligand>
</feature>
<dbReference type="PANTHER" id="PTHR19384:SF10">
    <property type="entry name" value="NADPH-DEPENDENT DIFLAVIN OXIDOREDUCTASE 1"/>
    <property type="match status" value="1"/>
</dbReference>
<dbReference type="Gene3D" id="1.20.990.10">
    <property type="entry name" value="NADPH-cytochrome p450 Reductase, Chain A, domain 3"/>
    <property type="match status" value="1"/>
</dbReference>
<dbReference type="InterPro" id="IPR008254">
    <property type="entry name" value="Flavodoxin/NO_synth"/>
</dbReference>
<dbReference type="SUPFAM" id="SSF52343">
    <property type="entry name" value="Ferredoxin reductase-like, C-terminal NADP-linked domain"/>
    <property type="match status" value="1"/>
</dbReference>
<evidence type="ECO:0000256" key="1">
    <source>
        <dbReference type="ARBA" id="ARBA00001917"/>
    </source>
</evidence>
<dbReference type="InterPro" id="IPR029039">
    <property type="entry name" value="Flavoprotein-like_sf"/>
</dbReference>
<dbReference type="KEGG" id="bman:114241530"/>
<comment type="caution">
    <text evidence="10">Lacks conserved residue(s) required for the propagation of feature annotation.</text>
</comment>
<feature type="binding site" evidence="10">
    <location>
        <begin position="383"/>
        <end position="386"/>
    </location>
    <ligand>
        <name>FAD</name>
        <dbReference type="ChEBI" id="CHEBI:57692"/>
    </ligand>
</feature>
<dbReference type="InterPro" id="IPR023173">
    <property type="entry name" value="NADPH_Cyt_P450_Rdtase_alpha"/>
</dbReference>
<dbReference type="OrthoDB" id="1856718at2759"/>
<dbReference type="InterPro" id="IPR017927">
    <property type="entry name" value="FAD-bd_FR_type"/>
</dbReference>
<dbReference type="HAMAP" id="MF_03178">
    <property type="entry name" value="NDOR1"/>
    <property type="match status" value="1"/>
</dbReference>
<feature type="binding site" evidence="10">
    <location>
        <position position="460"/>
    </location>
    <ligand>
        <name>NADP(+)</name>
        <dbReference type="ChEBI" id="CHEBI:58349"/>
    </ligand>
</feature>
<keyword evidence="7 10" id="KW-0274">FAD</keyword>
<dbReference type="GO" id="GO:0005829">
    <property type="term" value="C:cytosol"/>
    <property type="evidence" value="ECO:0007669"/>
    <property type="project" value="TreeGrafter"/>
</dbReference>
<dbReference type="PANTHER" id="PTHR19384">
    <property type="entry name" value="NITRIC OXIDE SYNTHASE-RELATED"/>
    <property type="match status" value="1"/>
</dbReference>
<keyword evidence="5 10" id="KW-0285">Flavoprotein</keyword>
<accession>A0A6J2JFC1</accession>
<evidence type="ECO:0000256" key="5">
    <source>
        <dbReference type="ARBA" id="ARBA00022630"/>
    </source>
</evidence>
<feature type="binding site" evidence="10">
    <location>
        <position position="598"/>
    </location>
    <ligand>
        <name>FAD</name>
        <dbReference type="ChEBI" id="CHEBI:57692"/>
    </ligand>
</feature>
<keyword evidence="4 10" id="KW-0963">Cytoplasm</keyword>
<dbReference type="Gene3D" id="3.40.50.360">
    <property type="match status" value="1"/>
</dbReference>
<dbReference type="Pfam" id="PF00258">
    <property type="entry name" value="Flavodoxin_1"/>
    <property type="match status" value="1"/>
</dbReference>
<dbReference type="RefSeq" id="XP_028028186.1">
    <property type="nucleotide sequence ID" value="XM_028172385.1"/>
</dbReference>
<evidence type="ECO:0000313" key="13">
    <source>
        <dbReference type="Proteomes" id="UP000504629"/>
    </source>
</evidence>
<dbReference type="PROSITE" id="PS51384">
    <property type="entry name" value="FAD_FR"/>
    <property type="match status" value="1"/>
</dbReference>
<keyword evidence="9 10" id="KW-0560">Oxidoreductase</keyword>
<keyword evidence="6 10" id="KW-0288">FMN</keyword>
<evidence type="ECO:0000256" key="4">
    <source>
        <dbReference type="ARBA" id="ARBA00022490"/>
    </source>
</evidence>
<comment type="cofactor">
    <cofactor evidence="2 10">
        <name>FAD</name>
        <dbReference type="ChEBI" id="CHEBI:57692"/>
    </cofactor>
</comment>
<comment type="similarity">
    <text evidence="10">In the N-terminal section; belongs to the flavodoxin family.</text>
</comment>
<evidence type="ECO:0000256" key="7">
    <source>
        <dbReference type="ARBA" id="ARBA00022827"/>
    </source>
</evidence>
<keyword evidence="13" id="KW-1185">Reference proteome</keyword>
<evidence type="ECO:0000259" key="11">
    <source>
        <dbReference type="PROSITE" id="PS50902"/>
    </source>
</evidence>
<dbReference type="SUPFAM" id="SSF63380">
    <property type="entry name" value="Riboflavin synthase domain-like"/>
    <property type="match status" value="1"/>
</dbReference>
<comment type="similarity">
    <text evidence="10">Belongs to the NADPH-dependent diflavin oxidoreductase NDOR1 family.</text>
</comment>
<dbReference type="GO" id="GO:0050661">
    <property type="term" value="F:NADP binding"/>
    <property type="evidence" value="ECO:0007669"/>
    <property type="project" value="UniProtKB-UniRule"/>
</dbReference>
<protein>
    <recommendedName>
        <fullName evidence="10">NADPH-dependent diflavin oxidoreductase 1</fullName>
        <ecNumber evidence="10">1.18.1.-</ecNumber>
    </recommendedName>
    <alternativeName>
        <fullName evidence="10">NADPH-dependent FMN and FAD-containing oxidoreductase</fullName>
    </alternativeName>
</protein>
<evidence type="ECO:0000256" key="9">
    <source>
        <dbReference type="ARBA" id="ARBA00023002"/>
    </source>
</evidence>
<dbReference type="SUPFAM" id="SSF52218">
    <property type="entry name" value="Flavoproteins"/>
    <property type="match status" value="1"/>
</dbReference>
<dbReference type="InterPro" id="IPR028879">
    <property type="entry name" value="NDOR1"/>
</dbReference>
<dbReference type="InterPro" id="IPR003097">
    <property type="entry name" value="CysJ-like_FAD-binding"/>
</dbReference>
<feature type="binding site" evidence="10">
    <location>
        <position position="560"/>
    </location>
    <ligand>
        <name>NADP(+)</name>
        <dbReference type="ChEBI" id="CHEBI:58349"/>
    </ligand>
</feature>
<dbReference type="InterPro" id="IPR001709">
    <property type="entry name" value="Flavoprot_Pyr_Nucl_cyt_Rdtase"/>
</dbReference>
<comment type="subcellular location">
    <subcellularLocation>
        <location evidence="3 10">Cytoplasm</location>
    </subcellularLocation>
</comment>
<sequence>MCQIGRLTVLYGSQTFTAQEIAERIWRTTKALGFRGPVQAMNEYPISMLIHEEFAIFVCATTGQGDEPDNMKKFWKFLLRKNLPANSLIKLKFGVLGLGDSSYSEFNFVAKKLHKRLIQLGARPLIDVGLCDYQHDLGHDGVVSPWIKEYFVRLKEYFPSIQTDVKSEFIPRWKVSMLKDKADVKSGFCEDIYFGHENSNNQEAFLLEVDSNVRTTDESHFQDVRLISFKSVAKSLTYKPGDVFNIRPRNSKEDIDDLFNILESNNIDIKPHYRLLVEEYHDDMPVPEFLRHPLTLYEVAEQYWDLRCYATQYVFSILALVSQDKLERDKCIELSSPEGQEDWLNYCRRTKRTVIEVLQDFHRSAARLTIQTLFELFSIIKPRSFSIASACGDAAAGRGLQLLVAAVRYRTALRRPRLGLASNWLAALLPGHKVYGWIKKGTFVFPDDASVPHIMVGPGTGLAPFRSLLQERVHYGTASKDIMHLFFGCRYKEKDYHCREELEGMVGDGNLSLYCAFSRDQEDKIYVQHKIFENRETIWRLLNNNAHVFISGNAKSMPDDVREALADVIRVCSGTSAAASSDAVRSLQEQGRLQVETW</sequence>
<dbReference type="InterPro" id="IPR001433">
    <property type="entry name" value="OxRdtase_FAD/NAD-bd"/>
</dbReference>
<evidence type="ECO:0000259" key="12">
    <source>
        <dbReference type="PROSITE" id="PS51384"/>
    </source>
</evidence>
<dbReference type="Gene3D" id="3.40.50.80">
    <property type="entry name" value="Nucleotide-binding domain of ferredoxin-NADP reductase (FNR) module"/>
    <property type="match status" value="1"/>
</dbReference>
<dbReference type="FunFam" id="3.40.50.80:FF:000030">
    <property type="entry name" value="NADPH-dependent diflavin oxidoreductase 1"/>
    <property type="match status" value="1"/>
</dbReference>
<dbReference type="PROSITE" id="PS50902">
    <property type="entry name" value="FLAVODOXIN_LIKE"/>
    <property type="match status" value="1"/>
</dbReference>
<dbReference type="AlphaFoldDB" id="A0A6J2JFC1"/>
<dbReference type="GeneID" id="114241530"/>
<evidence type="ECO:0000256" key="10">
    <source>
        <dbReference type="HAMAP-Rule" id="MF_03178"/>
    </source>
</evidence>
<dbReference type="InterPro" id="IPR001094">
    <property type="entry name" value="Flavdoxin-like"/>
</dbReference>
<name>A0A6J2JFC1_BOMMA</name>
<keyword evidence="8 10" id="KW-0521">NADP</keyword>
<gene>
    <name evidence="14" type="primary">LOC114241530</name>
</gene>
<proteinExistence type="inferred from homology"/>
<dbReference type="GO" id="GO:0005634">
    <property type="term" value="C:nucleus"/>
    <property type="evidence" value="ECO:0007669"/>
    <property type="project" value="UniProtKB-ARBA"/>
</dbReference>
<dbReference type="GO" id="GO:0010181">
    <property type="term" value="F:FMN binding"/>
    <property type="evidence" value="ECO:0007669"/>
    <property type="project" value="UniProtKB-UniRule"/>
</dbReference>
<dbReference type="FunFam" id="3.40.50.360:FF:000015">
    <property type="entry name" value="NADPH-dependent diflavin oxidoreductase 1"/>
    <property type="match status" value="1"/>
</dbReference>
<comment type="similarity">
    <text evidence="10">In the C-terminal section; belongs to the flavoprotein pyridine nucleotide cytochrome reductase family.</text>
</comment>
<comment type="cofactor">
    <cofactor evidence="1 10">
        <name>FMN</name>
        <dbReference type="ChEBI" id="CHEBI:58210"/>
    </cofactor>
</comment>
<dbReference type="PRINTS" id="PR00369">
    <property type="entry name" value="FLAVODOXIN"/>
</dbReference>
<feature type="domain" description="FAD-binding FR-type" evidence="12">
    <location>
        <begin position="202"/>
        <end position="446"/>
    </location>
</feature>
<dbReference type="Pfam" id="PF00175">
    <property type="entry name" value="NAD_binding_1"/>
    <property type="match status" value="1"/>
</dbReference>
<dbReference type="PRINTS" id="PR00371">
    <property type="entry name" value="FPNCR"/>
</dbReference>
<dbReference type="Gene3D" id="2.40.30.10">
    <property type="entry name" value="Translation factors"/>
    <property type="match status" value="1"/>
</dbReference>
<evidence type="ECO:0000256" key="6">
    <source>
        <dbReference type="ARBA" id="ARBA00022643"/>
    </source>
</evidence>
<feature type="binding site" evidence="10">
    <location>
        <begin position="60"/>
        <end position="63"/>
    </location>
    <ligand>
        <name>FMN</name>
        <dbReference type="ChEBI" id="CHEBI:58210"/>
    </ligand>
</feature>
<dbReference type="GO" id="GO:0016651">
    <property type="term" value="F:oxidoreductase activity, acting on NAD(P)H"/>
    <property type="evidence" value="ECO:0007669"/>
    <property type="project" value="UniProtKB-UniRule"/>
</dbReference>
<dbReference type="Pfam" id="PF00667">
    <property type="entry name" value="FAD_binding_1"/>
    <property type="match status" value="1"/>
</dbReference>
<evidence type="ECO:0000256" key="3">
    <source>
        <dbReference type="ARBA" id="ARBA00004496"/>
    </source>
</evidence>
<dbReference type="InterPro" id="IPR039261">
    <property type="entry name" value="FNR_nucleotide-bd"/>
</dbReference>
<evidence type="ECO:0000256" key="8">
    <source>
        <dbReference type="ARBA" id="ARBA00022857"/>
    </source>
</evidence>
<reference evidence="14" key="1">
    <citation type="submission" date="2025-08" db="UniProtKB">
        <authorList>
            <consortium name="RefSeq"/>
        </authorList>
    </citation>
    <scope>IDENTIFICATION</scope>
    <source>
        <tissue evidence="14">Silk gland</tissue>
    </source>
</reference>
<evidence type="ECO:0000313" key="14">
    <source>
        <dbReference type="RefSeq" id="XP_028028186.1"/>
    </source>
</evidence>
<dbReference type="Proteomes" id="UP000504629">
    <property type="component" value="Unplaced"/>
</dbReference>
<feature type="domain" description="Flavodoxin-like" evidence="11">
    <location>
        <begin position="7"/>
        <end position="151"/>
    </location>
</feature>
<evidence type="ECO:0000256" key="2">
    <source>
        <dbReference type="ARBA" id="ARBA00001974"/>
    </source>
</evidence>
<dbReference type="InterPro" id="IPR017938">
    <property type="entry name" value="Riboflavin_synthase-like_b-brl"/>
</dbReference>
<dbReference type="GO" id="GO:0016226">
    <property type="term" value="P:iron-sulfur cluster assembly"/>
    <property type="evidence" value="ECO:0007669"/>
    <property type="project" value="UniProtKB-UniRule"/>
</dbReference>
<organism evidence="13 14">
    <name type="scientific">Bombyx mandarina</name>
    <name type="common">Wild silk moth</name>
    <name type="synonym">Wild silkworm</name>
    <dbReference type="NCBI Taxonomy" id="7092"/>
    <lineage>
        <taxon>Eukaryota</taxon>
        <taxon>Metazoa</taxon>
        <taxon>Ecdysozoa</taxon>
        <taxon>Arthropoda</taxon>
        <taxon>Hexapoda</taxon>
        <taxon>Insecta</taxon>
        <taxon>Pterygota</taxon>
        <taxon>Neoptera</taxon>
        <taxon>Endopterygota</taxon>
        <taxon>Lepidoptera</taxon>
        <taxon>Glossata</taxon>
        <taxon>Ditrysia</taxon>
        <taxon>Bombycoidea</taxon>
        <taxon>Bombycidae</taxon>
        <taxon>Bombycinae</taxon>
        <taxon>Bombyx</taxon>
    </lineage>
</organism>